<feature type="transmembrane region" description="Helical" evidence="5">
    <location>
        <begin position="231"/>
        <end position="251"/>
    </location>
</feature>
<evidence type="ECO:0000313" key="7">
    <source>
        <dbReference type="Proteomes" id="UP001251528"/>
    </source>
</evidence>
<feature type="repeat" description="HEAT" evidence="3">
    <location>
        <begin position="383"/>
        <end position="419"/>
    </location>
</feature>
<dbReference type="EMBL" id="JASWJB010000567">
    <property type="protein sequence ID" value="KAK2589733.1"/>
    <property type="molecule type" value="Genomic_DNA"/>
</dbReference>
<comment type="similarity">
    <text evidence="2">Belongs to the major facilitator superfamily. Monocarboxylate porter (TC 2.A.1.13) family.</text>
</comment>
<organism evidence="6 7">
    <name type="scientific">Conoideocrella luteorostrata</name>
    <dbReference type="NCBI Taxonomy" id="1105319"/>
    <lineage>
        <taxon>Eukaryota</taxon>
        <taxon>Fungi</taxon>
        <taxon>Dikarya</taxon>
        <taxon>Ascomycota</taxon>
        <taxon>Pezizomycotina</taxon>
        <taxon>Sordariomycetes</taxon>
        <taxon>Hypocreomycetidae</taxon>
        <taxon>Hypocreales</taxon>
        <taxon>Clavicipitaceae</taxon>
        <taxon>Conoideocrella</taxon>
    </lineage>
</organism>
<name>A0AAJ0CAW6_9HYPO</name>
<feature type="transmembrane region" description="Helical" evidence="5">
    <location>
        <begin position="339"/>
        <end position="359"/>
    </location>
</feature>
<sequence length="464" mass="49880">MDAFKVTDAEKQVCAVHDVFIVDEGKPSHSPSPSSSSLNSSRTAHSYHPSVETPPSSATQPQYDFLPPDGGWRAWSQVLAAHLINAMSFGYAASFGVYQLYYVDTLGLPAAKVSWIGSCQVFLTFAMCAFSGRLADAGYSREIVIVGCFFAVLGSYMTSFCFEYWQFFLAQGVCTGFGLGIIFAPAVSVTSSYFKKNRSLALSIAATGTSVGGLVFPSTIQYLIPRIGFRWAARCAALVALVICAGACALLRPFIPGRKNGPLFEWEAFKELPYALFATGAMLNFYGIYFGQFYINSFARNIIGFSSLESVNLLLIANAVGIPIRPLVGYAANNYLGPINIFIMAIAFVGTMLYGWIGITTRTSMYIFSALFGAAVSTNQATFVPSLASLTQDPQKMGIRFGMVETLCSFATLAGPPTAGAILDRSGGEYFSAQIWGGSIMMAGALTIAAARVSATGWKWNIMI</sequence>
<evidence type="ECO:0000313" key="6">
    <source>
        <dbReference type="EMBL" id="KAK2589733.1"/>
    </source>
</evidence>
<dbReference type="SUPFAM" id="SSF103473">
    <property type="entry name" value="MFS general substrate transporter"/>
    <property type="match status" value="1"/>
</dbReference>
<evidence type="ECO:0000256" key="4">
    <source>
        <dbReference type="SAM" id="MobiDB-lite"/>
    </source>
</evidence>
<dbReference type="InterPro" id="IPR021133">
    <property type="entry name" value="HEAT_type_2"/>
</dbReference>
<keyword evidence="5" id="KW-0472">Membrane</keyword>
<feature type="transmembrane region" description="Helical" evidence="5">
    <location>
        <begin position="143"/>
        <end position="162"/>
    </location>
</feature>
<feature type="compositionally biased region" description="Low complexity" evidence="4">
    <location>
        <begin position="28"/>
        <end position="41"/>
    </location>
</feature>
<keyword evidence="5" id="KW-1133">Transmembrane helix</keyword>
<evidence type="ECO:0000256" key="5">
    <source>
        <dbReference type="SAM" id="Phobius"/>
    </source>
</evidence>
<feature type="transmembrane region" description="Helical" evidence="5">
    <location>
        <begin position="78"/>
        <end position="101"/>
    </location>
</feature>
<accession>A0AAJ0CAW6</accession>
<comment type="subcellular location">
    <subcellularLocation>
        <location evidence="1">Membrane</location>
        <topology evidence="1">Multi-pass membrane protein</topology>
    </subcellularLocation>
</comment>
<feature type="region of interest" description="Disordered" evidence="4">
    <location>
        <begin position="25"/>
        <end position="60"/>
    </location>
</feature>
<feature type="transmembrane region" description="Helical" evidence="5">
    <location>
        <begin position="435"/>
        <end position="455"/>
    </location>
</feature>
<dbReference type="GO" id="GO:0016020">
    <property type="term" value="C:membrane"/>
    <property type="evidence" value="ECO:0007669"/>
    <property type="project" value="UniProtKB-SubCell"/>
</dbReference>
<feature type="transmembrane region" description="Helical" evidence="5">
    <location>
        <begin position="113"/>
        <end position="131"/>
    </location>
</feature>
<feature type="transmembrane region" description="Helical" evidence="5">
    <location>
        <begin position="402"/>
        <end position="423"/>
    </location>
</feature>
<feature type="transmembrane region" description="Helical" evidence="5">
    <location>
        <begin position="272"/>
        <end position="291"/>
    </location>
</feature>
<dbReference type="InterPro" id="IPR011701">
    <property type="entry name" value="MFS"/>
</dbReference>
<dbReference type="PANTHER" id="PTHR11360:SF130">
    <property type="entry name" value="MAJOR FACILITATOR SUPERFAMILY (MFS) PROFILE DOMAIN-CONTAINING PROTEIN-RELATED"/>
    <property type="match status" value="1"/>
</dbReference>
<comment type="caution">
    <text evidence="6">The sequence shown here is derived from an EMBL/GenBank/DDBJ whole genome shotgun (WGS) entry which is preliminary data.</text>
</comment>
<evidence type="ECO:0000256" key="1">
    <source>
        <dbReference type="ARBA" id="ARBA00004141"/>
    </source>
</evidence>
<dbReference type="Pfam" id="PF07690">
    <property type="entry name" value="MFS_1"/>
    <property type="match status" value="1"/>
</dbReference>
<reference evidence="6" key="1">
    <citation type="submission" date="2023-06" db="EMBL/GenBank/DDBJ databases">
        <title>Conoideocrella luteorostrata (Hypocreales: Clavicipitaceae), a potential biocontrol fungus for elongate hemlock scale in United States Christmas tree production areas.</title>
        <authorList>
            <person name="Barrett H."/>
            <person name="Lovett B."/>
            <person name="Macias A.M."/>
            <person name="Stajich J.E."/>
            <person name="Kasson M.T."/>
        </authorList>
    </citation>
    <scope>NUCLEOTIDE SEQUENCE</scope>
    <source>
        <strain evidence="6">ARSEF 14590</strain>
    </source>
</reference>
<dbReference type="AlphaFoldDB" id="A0AAJ0CAW6"/>
<keyword evidence="7" id="KW-1185">Reference proteome</keyword>
<keyword evidence="5" id="KW-0812">Transmembrane</keyword>
<proteinExistence type="inferred from homology"/>
<feature type="transmembrane region" description="Helical" evidence="5">
    <location>
        <begin position="168"/>
        <end position="188"/>
    </location>
</feature>
<dbReference type="PANTHER" id="PTHR11360">
    <property type="entry name" value="MONOCARBOXYLATE TRANSPORTER"/>
    <property type="match status" value="1"/>
</dbReference>
<dbReference type="Gene3D" id="1.20.1250.20">
    <property type="entry name" value="MFS general substrate transporter like domains"/>
    <property type="match status" value="1"/>
</dbReference>
<evidence type="ECO:0008006" key="8">
    <source>
        <dbReference type="Google" id="ProtNLM"/>
    </source>
</evidence>
<feature type="transmembrane region" description="Helical" evidence="5">
    <location>
        <begin position="311"/>
        <end position="332"/>
    </location>
</feature>
<dbReference type="Proteomes" id="UP001251528">
    <property type="component" value="Unassembled WGS sequence"/>
</dbReference>
<gene>
    <name evidence="6" type="ORF">QQS21_012590</name>
</gene>
<protein>
    <recommendedName>
        <fullName evidence="8">Major facilitator superfamily transporter</fullName>
    </recommendedName>
</protein>
<dbReference type="InterPro" id="IPR050327">
    <property type="entry name" value="Proton-linked_MCT"/>
</dbReference>
<evidence type="ECO:0000256" key="3">
    <source>
        <dbReference type="PROSITE-ProRule" id="PRU00103"/>
    </source>
</evidence>
<evidence type="ECO:0000256" key="2">
    <source>
        <dbReference type="ARBA" id="ARBA00006727"/>
    </source>
</evidence>
<dbReference type="InterPro" id="IPR036259">
    <property type="entry name" value="MFS_trans_sf"/>
</dbReference>
<dbReference type="GO" id="GO:0022857">
    <property type="term" value="F:transmembrane transporter activity"/>
    <property type="evidence" value="ECO:0007669"/>
    <property type="project" value="InterPro"/>
</dbReference>
<dbReference type="PROSITE" id="PS50077">
    <property type="entry name" value="HEAT_REPEAT"/>
    <property type="match status" value="1"/>
</dbReference>